<dbReference type="Proteomes" id="UP000677016">
    <property type="component" value="Unassembled WGS sequence"/>
</dbReference>
<proteinExistence type="predicted"/>
<dbReference type="InterPro" id="IPR035984">
    <property type="entry name" value="Acyl-CoA-binding_sf"/>
</dbReference>
<dbReference type="PANTHER" id="PTHR23310:SF62">
    <property type="entry name" value="ACYL-COA BINDING PROTEIN 1, ISOFORM A"/>
    <property type="match status" value="1"/>
</dbReference>
<keyword evidence="4" id="KW-1185">Reference proteome</keyword>
<reference evidence="3" key="1">
    <citation type="submission" date="2021-04" db="EMBL/GenBank/DDBJ databases">
        <title>Phycicoccus avicenniae sp. nov., a novel endophytic actinomycetes isolated from branch of Avicennia mariana.</title>
        <authorList>
            <person name="Tuo L."/>
        </authorList>
    </citation>
    <scope>NUCLEOTIDE SEQUENCE</scope>
    <source>
        <strain evidence="3">BSK3Z-2</strain>
    </source>
</reference>
<evidence type="ECO:0000313" key="4">
    <source>
        <dbReference type="Proteomes" id="UP000677016"/>
    </source>
</evidence>
<dbReference type="InterPro" id="IPR000582">
    <property type="entry name" value="Acyl-CoA-binding_protein"/>
</dbReference>
<comment type="caution">
    <text evidence="3">The sequence shown here is derived from an EMBL/GenBank/DDBJ whole genome shotgun (WGS) entry which is preliminary data.</text>
</comment>
<dbReference type="RefSeq" id="WP_211603479.1">
    <property type="nucleotide sequence ID" value="NZ_JAGSNF010000017.1"/>
</dbReference>
<protein>
    <submittedName>
        <fullName evidence="3">Acyl-CoA-binding protein</fullName>
    </submittedName>
</protein>
<dbReference type="Gene3D" id="1.20.80.10">
    <property type="match status" value="1"/>
</dbReference>
<dbReference type="EMBL" id="JAGSNF010000017">
    <property type="protein sequence ID" value="MBR7744115.1"/>
    <property type="molecule type" value="Genomic_DNA"/>
</dbReference>
<name>A0A941D999_9MICO</name>
<dbReference type="SUPFAM" id="SSF47027">
    <property type="entry name" value="Acyl-CoA binding protein"/>
    <property type="match status" value="1"/>
</dbReference>
<organism evidence="3 4">
    <name type="scientific">Phycicoccus avicenniae</name>
    <dbReference type="NCBI Taxonomy" id="2828860"/>
    <lineage>
        <taxon>Bacteria</taxon>
        <taxon>Bacillati</taxon>
        <taxon>Actinomycetota</taxon>
        <taxon>Actinomycetes</taxon>
        <taxon>Micrococcales</taxon>
        <taxon>Intrasporangiaceae</taxon>
        <taxon>Phycicoccus</taxon>
    </lineage>
</organism>
<dbReference type="GO" id="GO:0000062">
    <property type="term" value="F:fatty-acyl-CoA binding"/>
    <property type="evidence" value="ECO:0007669"/>
    <property type="project" value="InterPro"/>
</dbReference>
<dbReference type="PRINTS" id="PR00689">
    <property type="entry name" value="ACOABINDINGP"/>
</dbReference>
<gene>
    <name evidence="3" type="ORF">KC207_12530</name>
</gene>
<dbReference type="PANTHER" id="PTHR23310">
    <property type="entry name" value="ACYL-COA-BINDING PROTEIN, ACBP"/>
    <property type="match status" value="1"/>
</dbReference>
<evidence type="ECO:0000313" key="3">
    <source>
        <dbReference type="EMBL" id="MBR7744115.1"/>
    </source>
</evidence>
<dbReference type="Pfam" id="PF00887">
    <property type="entry name" value="ACBP"/>
    <property type="match status" value="1"/>
</dbReference>
<accession>A0A941D999</accession>
<sequence>MAASEDEFRAAVDGVSALTEDPGNLTKLRLYALYKQATEGDVTGDRPGALAMVARAKHDARSSVRGMSAEDARTEYVRTVEGLRG</sequence>
<evidence type="ECO:0000259" key="2">
    <source>
        <dbReference type="PROSITE" id="PS51228"/>
    </source>
</evidence>
<keyword evidence="1" id="KW-0446">Lipid-binding</keyword>
<dbReference type="AlphaFoldDB" id="A0A941D999"/>
<feature type="domain" description="ACB" evidence="2">
    <location>
        <begin position="4"/>
        <end position="85"/>
    </location>
</feature>
<dbReference type="PROSITE" id="PS51228">
    <property type="entry name" value="ACB_2"/>
    <property type="match status" value="1"/>
</dbReference>
<dbReference type="InterPro" id="IPR014352">
    <property type="entry name" value="FERM/acyl-CoA-bd_prot_sf"/>
</dbReference>
<evidence type="ECO:0000256" key="1">
    <source>
        <dbReference type="ARBA" id="ARBA00023121"/>
    </source>
</evidence>
<dbReference type="GO" id="GO:0006631">
    <property type="term" value="P:fatty acid metabolic process"/>
    <property type="evidence" value="ECO:0007669"/>
    <property type="project" value="TreeGrafter"/>
</dbReference>